<dbReference type="InterPro" id="IPR051447">
    <property type="entry name" value="Lipoprotein-release_system"/>
</dbReference>
<evidence type="ECO:0000256" key="6">
    <source>
        <dbReference type="ARBA" id="ARBA00023136"/>
    </source>
</evidence>
<dbReference type="OrthoDB" id="9770036at2"/>
<feature type="transmembrane region" description="Helical" evidence="7">
    <location>
        <begin position="273"/>
        <end position="294"/>
    </location>
</feature>
<evidence type="ECO:0000256" key="7">
    <source>
        <dbReference type="SAM" id="Phobius"/>
    </source>
</evidence>
<keyword evidence="3" id="KW-1003">Cell membrane</keyword>
<dbReference type="InterPro" id="IPR025857">
    <property type="entry name" value="MacB_PCD"/>
</dbReference>
<keyword evidence="11" id="KW-1185">Reference proteome</keyword>
<feature type="domain" description="MacB-like periplasmic core" evidence="9">
    <location>
        <begin position="17"/>
        <end position="241"/>
    </location>
</feature>
<sequence length="411" mass="45316">MLIRLAWRNLWRNKIRTAIMAGAMVFGLVGVVAMMGFMNGMTNNMVYNAIAWQTSHLQIHNQRFNQNPDIKDVVIQPDRVESVLNSNRNVQDWVPRFVVDGMLASARSTRGVKVVGVDAEKERDFTPISTRLVGGEWLDAQGRNPILVSAKNAERLKLRVGSKVVITFTDPNGDVTGAAFRVRGIFKTPSSAYDDNHVLVRMSDIQSLAQLKQVHEYAVKLNAEVGAKSESQVRQLVTEIKASVSTDNEVQGWYQLQPLLATMMSTMDTSNQIMLIVFVVAMAFGIVNIMLMSVFERTQEFGVLMAVGMQKHKIFALVMLETVMLGSLGAVLGIMGSKLLISVLSYTGLSLGSMAEGLGAYGVDTLLYPQVSGEQYLMVFVTVFVASVVAALYPARQILKQKPVEAMSDKK</sequence>
<comment type="subcellular location">
    <subcellularLocation>
        <location evidence="1">Cell membrane</location>
        <topology evidence="1">Multi-pass membrane protein</topology>
    </subcellularLocation>
</comment>
<comment type="similarity">
    <text evidence="2">Belongs to the ABC-4 integral membrane protein family. LolC/E subfamily.</text>
</comment>
<dbReference type="RefSeq" id="WP_103878535.1">
    <property type="nucleotide sequence ID" value="NZ_FNVG01000001.1"/>
</dbReference>
<evidence type="ECO:0000259" key="9">
    <source>
        <dbReference type="Pfam" id="PF12704"/>
    </source>
</evidence>
<dbReference type="InterPro" id="IPR003838">
    <property type="entry name" value="ABC3_permease_C"/>
</dbReference>
<keyword evidence="4 7" id="KW-0812">Transmembrane</keyword>
<dbReference type="AlphaFoldDB" id="A0A1H5SC83"/>
<evidence type="ECO:0000256" key="3">
    <source>
        <dbReference type="ARBA" id="ARBA00022475"/>
    </source>
</evidence>
<feature type="transmembrane region" description="Helical" evidence="7">
    <location>
        <begin position="343"/>
        <end position="363"/>
    </location>
</feature>
<dbReference type="GO" id="GO:0098797">
    <property type="term" value="C:plasma membrane protein complex"/>
    <property type="evidence" value="ECO:0007669"/>
    <property type="project" value="TreeGrafter"/>
</dbReference>
<dbReference type="PANTHER" id="PTHR30489">
    <property type="entry name" value="LIPOPROTEIN-RELEASING SYSTEM TRANSMEMBRANE PROTEIN LOLE"/>
    <property type="match status" value="1"/>
</dbReference>
<feature type="domain" description="ABC3 transporter permease C-terminal" evidence="8">
    <location>
        <begin position="273"/>
        <end position="403"/>
    </location>
</feature>
<dbReference type="GO" id="GO:0044874">
    <property type="term" value="P:lipoprotein localization to outer membrane"/>
    <property type="evidence" value="ECO:0007669"/>
    <property type="project" value="TreeGrafter"/>
</dbReference>
<evidence type="ECO:0000259" key="8">
    <source>
        <dbReference type="Pfam" id="PF02687"/>
    </source>
</evidence>
<evidence type="ECO:0000256" key="1">
    <source>
        <dbReference type="ARBA" id="ARBA00004651"/>
    </source>
</evidence>
<evidence type="ECO:0000256" key="4">
    <source>
        <dbReference type="ARBA" id="ARBA00022692"/>
    </source>
</evidence>
<keyword evidence="6 7" id="KW-0472">Membrane</keyword>
<evidence type="ECO:0000313" key="10">
    <source>
        <dbReference type="EMBL" id="SEF47397.1"/>
    </source>
</evidence>
<dbReference type="EMBL" id="FNVG01000001">
    <property type="protein sequence ID" value="SEF47397.1"/>
    <property type="molecule type" value="Genomic_DNA"/>
</dbReference>
<feature type="transmembrane region" description="Helical" evidence="7">
    <location>
        <begin position="314"/>
        <end position="336"/>
    </location>
</feature>
<protein>
    <submittedName>
        <fullName evidence="10">ABC-type transport system, involved in lipoprotein release, permease component</fullName>
    </submittedName>
</protein>
<reference evidence="11" key="1">
    <citation type="submission" date="2016-10" db="EMBL/GenBank/DDBJ databases">
        <authorList>
            <person name="Varghese N."/>
            <person name="Submissions S."/>
        </authorList>
    </citation>
    <scope>NUCLEOTIDE SEQUENCE [LARGE SCALE GENOMIC DNA]</scope>
    <source>
        <strain evidence="11">CGMCC 1.7062</strain>
    </source>
</reference>
<keyword evidence="5 7" id="KW-1133">Transmembrane helix</keyword>
<organism evidence="10 11">
    <name type="scientific">Vibrio hangzhouensis</name>
    <dbReference type="NCBI Taxonomy" id="462991"/>
    <lineage>
        <taxon>Bacteria</taxon>
        <taxon>Pseudomonadati</taxon>
        <taxon>Pseudomonadota</taxon>
        <taxon>Gammaproteobacteria</taxon>
        <taxon>Vibrionales</taxon>
        <taxon>Vibrionaceae</taxon>
        <taxon>Vibrio</taxon>
    </lineage>
</organism>
<name>A0A1H5SC83_9VIBR</name>
<keyword evidence="10" id="KW-0449">Lipoprotein</keyword>
<evidence type="ECO:0000313" key="11">
    <source>
        <dbReference type="Proteomes" id="UP000236721"/>
    </source>
</evidence>
<dbReference type="Pfam" id="PF02687">
    <property type="entry name" value="FtsX"/>
    <property type="match status" value="1"/>
</dbReference>
<feature type="transmembrane region" description="Helical" evidence="7">
    <location>
        <begin position="15"/>
        <end position="37"/>
    </location>
</feature>
<dbReference type="Pfam" id="PF12704">
    <property type="entry name" value="MacB_PCD"/>
    <property type="match status" value="1"/>
</dbReference>
<dbReference type="PANTHER" id="PTHR30489:SF0">
    <property type="entry name" value="LIPOPROTEIN-RELEASING SYSTEM TRANSMEMBRANE PROTEIN LOLE"/>
    <property type="match status" value="1"/>
</dbReference>
<gene>
    <name evidence="10" type="ORF">SAMN04488244_101293</name>
</gene>
<dbReference type="Proteomes" id="UP000236721">
    <property type="component" value="Unassembled WGS sequence"/>
</dbReference>
<proteinExistence type="inferred from homology"/>
<accession>A0A1H5SC83</accession>
<evidence type="ECO:0000256" key="2">
    <source>
        <dbReference type="ARBA" id="ARBA00005236"/>
    </source>
</evidence>
<feature type="transmembrane region" description="Helical" evidence="7">
    <location>
        <begin position="375"/>
        <end position="393"/>
    </location>
</feature>
<evidence type="ECO:0000256" key="5">
    <source>
        <dbReference type="ARBA" id="ARBA00022989"/>
    </source>
</evidence>